<dbReference type="EMBL" id="PHQP01000025">
    <property type="protein sequence ID" value="RAV34193.1"/>
    <property type="molecule type" value="Genomic_DNA"/>
</dbReference>
<dbReference type="GO" id="GO:0005886">
    <property type="term" value="C:plasma membrane"/>
    <property type="evidence" value="ECO:0007669"/>
    <property type="project" value="UniProtKB-SubCell"/>
</dbReference>
<keyword evidence="3 6" id="KW-0812">Transmembrane</keyword>
<feature type="transmembrane region" description="Helical" evidence="6">
    <location>
        <begin position="73"/>
        <end position="96"/>
    </location>
</feature>
<sequence length="309" mass="31632">MSKLLLFAIAGLAAQLVDGALGMAFGVTATTLLLFTGLAPAHASAAVHFAELGTTFFSGISHWKLRNVHWPTVLFLGGPGAVGAFAGATVLAHLSTKAAQPVVYMLLTGLGLYVFVRFALFPVATRPPADGGARGSDEGPGVRTSQMGLAALGLFGGFLDATGGGGWGPTTTSTLMSVGRRHPRTIIGTVNTAEFFVTLAASAGFVLGLEDLAVGSWMPVVGLLIGGIIAAPIAAWAVSHFRPRVLGVAVGCLLVGMNSWRLAALYGWPTVGAVIALGFLALFALVRHRAAGVRAGEFAAENNVPVDVM</sequence>
<evidence type="ECO:0000256" key="3">
    <source>
        <dbReference type="ARBA" id="ARBA00022692"/>
    </source>
</evidence>
<name>A0A364VC17_9CORY</name>
<evidence type="ECO:0000256" key="2">
    <source>
        <dbReference type="ARBA" id="ARBA00009142"/>
    </source>
</evidence>
<dbReference type="PANTHER" id="PTHR43701:SF12">
    <property type="entry name" value="MEMBRANE TRANSPORTER PROTEIN YTNM-RELATED"/>
    <property type="match status" value="1"/>
</dbReference>
<gene>
    <name evidence="7" type="ORF">CWC39_04630</name>
</gene>
<dbReference type="Pfam" id="PF01925">
    <property type="entry name" value="TauE"/>
    <property type="match status" value="1"/>
</dbReference>
<feature type="transmembrane region" description="Helical" evidence="6">
    <location>
        <begin position="268"/>
        <end position="286"/>
    </location>
</feature>
<evidence type="ECO:0000313" key="7">
    <source>
        <dbReference type="EMBL" id="RAV34193.1"/>
    </source>
</evidence>
<proteinExistence type="inferred from homology"/>
<keyword evidence="6" id="KW-1003">Cell membrane</keyword>
<comment type="caution">
    <text evidence="7">The sequence shown here is derived from an EMBL/GenBank/DDBJ whole genome shotgun (WGS) entry which is preliminary data.</text>
</comment>
<evidence type="ECO:0000256" key="4">
    <source>
        <dbReference type="ARBA" id="ARBA00022989"/>
    </source>
</evidence>
<evidence type="ECO:0000256" key="6">
    <source>
        <dbReference type="RuleBase" id="RU363041"/>
    </source>
</evidence>
<comment type="subcellular location">
    <subcellularLocation>
        <location evidence="6">Cell membrane</location>
        <topology evidence="6">Multi-pass membrane protein</topology>
    </subcellularLocation>
    <subcellularLocation>
        <location evidence="1">Membrane</location>
        <topology evidence="1">Multi-pass membrane protein</topology>
    </subcellularLocation>
</comment>
<dbReference type="InterPro" id="IPR051598">
    <property type="entry name" value="TSUP/Inactive_protease-like"/>
</dbReference>
<dbReference type="RefSeq" id="WP_112769341.1">
    <property type="nucleotide sequence ID" value="NZ_CP063191.1"/>
</dbReference>
<dbReference type="OrthoDB" id="45564at2"/>
<keyword evidence="4 6" id="KW-1133">Transmembrane helix</keyword>
<feature type="transmembrane region" description="Helical" evidence="6">
    <location>
        <begin position="186"/>
        <end position="209"/>
    </location>
</feature>
<evidence type="ECO:0000256" key="1">
    <source>
        <dbReference type="ARBA" id="ARBA00004141"/>
    </source>
</evidence>
<accession>A0A364VC17</accession>
<protein>
    <recommendedName>
        <fullName evidence="6">Probable membrane transporter protein</fullName>
    </recommendedName>
</protein>
<feature type="transmembrane region" description="Helical" evidence="6">
    <location>
        <begin position="245"/>
        <end position="262"/>
    </location>
</feature>
<dbReference type="InterPro" id="IPR002781">
    <property type="entry name" value="TM_pro_TauE-like"/>
</dbReference>
<evidence type="ECO:0000313" key="8">
    <source>
        <dbReference type="Proteomes" id="UP000251047"/>
    </source>
</evidence>
<feature type="transmembrane region" description="Helical" evidence="6">
    <location>
        <begin position="215"/>
        <end position="238"/>
    </location>
</feature>
<dbReference type="AlphaFoldDB" id="A0A364VC17"/>
<keyword evidence="5 6" id="KW-0472">Membrane</keyword>
<evidence type="ECO:0000256" key="5">
    <source>
        <dbReference type="ARBA" id="ARBA00023136"/>
    </source>
</evidence>
<dbReference type="PANTHER" id="PTHR43701">
    <property type="entry name" value="MEMBRANE TRANSPORTER PROTEIN MJ0441-RELATED"/>
    <property type="match status" value="1"/>
</dbReference>
<comment type="similarity">
    <text evidence="2 6">Belongs to the 4-toluene sulfonate uptake permease (TSUP) (TC 2.A.102) family.</text>
</comment>
<reference evidence="7 8" key="1">
    <citation type="journal article" date="2018" name="Syst. Appl. Microbiol.">
        <title>Corynebacterium heidelbergense sp. nov., isolated from the preen glands of Egyptian geese (Alopochen aegyptiacus).</title>
        <authorList>
            <person name="Braun M.S."/>
            <person name="Wang E."/>
            <person name="Zimmermann S."/>
            <person name="Wink M."/>
        </authorList>
    </citation>
    <scope>NUCLEOTIDE SEQUENCE [LARGE SCALE GENOMIC DNA]</scope>
    <source>
        <strain evidence="7 8">DSM 104638</strain>
    </source>
</reference>
<organism evidence="7 8">
    <name type="scientific">Corynebacterium heidelbergense</name>
    <dbReference type="NCBI Taxonomy" id="2055947"/>
    <lineage>
        <taxon>Bacteria</taxon>
        <taxon>Bacillati</taxon>
        <taxon>Actinomycetota</taxon>
        <taxon>Actinomycetes</taxon>
        <taxon>Mycobacteriales</taxon>
        <taxon>Corynebacteriaceae</taxon>
        <taxon>Corynebacterium</taxon>
    </lineage>
</organism>
<dbReference type="Proteomes" id="UP000251047">
    <property type="component" value="Unassembled WGS sequence"/>
</dbReference>
<feature type="transmembrane region" description="Helical" evidence="6">
    <location>
        <begin position="102"/>
        <end position="124"/>
    </location>
</feature>